<dbReference type="Pfam" id="PF15579">
    <property type="entry name" value="Imm52"/>
    <property type="match status" value="1"/>
</dbReference>
<accession>A0A5E4Z7X3</accession>
<evidence type="ECO:0000313" key="2">
    <source>
        <dbReference type="EMBL" id="VVE57259.1"/>
    </source>
</evidence>
<dbReference type="InterPro" id="IPR028969">
    <property type="entry name" value="Imm52"/>
</dbReference>
<evidence type="ECO:0000259" key="1">
    <source>
        <dbReference type="Pfam" id="PF15579"/>
    </source>
</evidence>
<gene>
    <name evidence="2" type="ORF">PAQ31011_05193</name>
</gene>
<dbReference type="EMBL" id="CABPSN010000013">
    <property type="protein sequence ID" value="VVE57259.1"/>
    <property type="molecule type" value="Genomic_DNA"/>
</dbReference>
<dbReference type="RefSeq" id="WP_343031686.1">
    <property type="nucleotide sequence ID" value="NZ_CABPSN010000013.1"/>
</dbReference>
<name>A0A5E4Z7X3_9BURK</name>
<organism evidence="2 3">
    <name type="scientific">Pandoraea aquatica</name>
    <dbReference type="NCBI Taxonomy" id="2508290"/>
    <lineage>
        <taxon>Bacteria</taxon>
        <taxon>Pseudomonadati</taxon>
        <taxon>Pseudomonadota</taxon>
        <taxon>Betaproteobacteria</taxon>
        <taxon>Burkholderiales</taxon>
        <taxon>Burkholderiaceae</taxon>
        <taxon>Pandoraea</taxon>
    </lineage>
</organism>
<dbReference type="AlphaFoldDB" id="A0A5E4Z7X3"/>
<keyword evidence="3" id="KW-1185">Reference proteome</keyword>
<proteinExistence type="predicted"/>
<evidence type="ECO:0000313" key="3">
    <source>
        <dbReference type="Proteomes" id="UP000366819"/>
    </source>
</evidence>
<feature type="domain" description="Immunity protein 52" evidence="1">
    <location>
        <begin position="2"/>
        <end position="202"/>
    </location>
</feature>
<protein>
    <recommendedName>
        <fullName evidence="1">Immunity protein 52 domain-containing protein</fullName>
    </recommendedName>
</protein>
<sequence>METILAAAYWGPRMESAVECASRASAFVKNLSDVSEFFRGWRLPGHSRAEATRNQPFSSDVSSLEALFIKGMNRRDIDDELIDELGFRISAWNGMAGEETSSLTMKCGMYSNVAGLSNAVVLKIPPKFDVNSVGTVEQLIDLLVRAWSPDWAVVASQSSMMERADQEGPFLDRALYLSSSFKRIDPLFAGAKQSPLNDGVILVPQ</sequence>
<reference evidence="2 3" key="1">
    <citation type="submission" date="2019-08" db="EMBL/GenBank/DDBJ databases">
        <authorList>
            <person name="Peeters C."/>
        </authorList>
    </citation>
    <scope>NUCLEOTIDE SEQUENCE [LARGE SCALE GENOMIC DNA]</scope>
    <source>
        <strain evidence="2 3">LMG 31011</strain>
    </source>
</reference>
<dbReference type="Proteomes" id="UP000366819">
    <property type="component" value="Unassembled WGS sequence"/>
</dbReference>